<sequence length="132" mass="14481">MDHEGAFVKAFLRSEKQARWAQFLASAKRRHEILDRLNHDLPYLAALGTVVPSHQDYPAELEKLLRAKGAGPTCHVLVAGLKLDGRELPLAEALQAICLQGSGAVLSCLPGRLAYYRPESPGAGILLERFPR</sequence>
<evidence type="ECO:0000313" key="1">
    <source>
        <dbReference type="EMBL" id="MBK8572673.1"/>
    </source>
</evidence>
<dbReference type="AlphaFoldDB" id="A0A936K5M6"/>
<organism evidence="1 2">
    <name type="scientific">Candidatus Geothrix odensensis</name>
    <dbReference type="NCBI Taxonomy" id="2954440"/>
    <lineage>
        <taxon>Bacteria</taxon>
        <taxon>Pseudomonadati</taxon>
        <taxon>Acidobacteriota</taxon>
        <taxon>Holophagae</taxon>
        <taxon>Holophagales</taxon>
        <taxon>Holophagaceae</taxon>
        <taxon>Geothrix</taxon>
    </lineage>
</organism>
<dbReference type="EMBL" id="JADKCH010000007">
    <property type="protein sequence ID" value="MBK8572673.1"/>
    <property type="molecule type" value="Genomic_DNA"/>
</dbReference>
<evidence type="ECO:0000313" key="2">
    <source>
        <dbReference type="Proteomes" id="UP000709959"/>
    </source>
</evidence>
<reference evidence="1 2" key="1">
    <citation type="submission" date="2020-10" db="EMBL/GenBank/DDBJ databases">
        <title>Connecting structure to function with the recovery of over 1000 high-quality activated sludge metagenome-assembled genomes encoding full-length rRNA genes using long-read sequencing.</title>
        <authorList>
            <person name="Singleton C.M."/>
            <person name="Petriglieri F."/>
            <person name="Kristensen J.M."/>
            <person name="Kirkegaard R.H."/>
            <person name="Michaelsen T.Y."/>
            <person name="Andersen M.H."/>
            <person name="Karst S.M."/>
            <person name="Dueholm M.S."/>
            <person name="Nielsen P.H."/>
            <person name="Albertsen M."/>
        </authorList>
    </citation>
    <scope>NUCLEOTIDE SEQUENCE [LARGE SCALE GENOMIC DNA]</scope>
    <source>
        <strain evidence="1">OdNE_18-Q3-R46-58_MAXAC.008</strain>
    </source>
</reference>
<name>A0A936K5M6_9BACT</name>
<dbReference type="Proteomes" id="UP000709959">
    <property type="component" value="Unassembled WGS sequence"/>
</dbReference>
<comment type="caution">
    <text evidence="1">The sequence shown here is derived from an EMBL/GenBank/DDBJ whole genome shotgun (WGS) entry which is preliminary data.</text>
</comment>
<proteinExistence type="predicted"/>
<gene>
    <name evidence="1" type="ORF">IPN91_08500</name>
</gene>
<accession>A0A936K5M6</accession>
<protein>
    <submittedName>
        <fullName evidence="1">Uncharacterized protein</fullName>
    </submittedName>
</protein>